<dbReference type="EMBL" id="BSTK01000010">
    <property type="protein sequence ID" value="GLY88315.1"/>
    <property type="molecule type" value="Genomic_DNA"/>
</dbReference>
<gene>
    <name evidence="1" type="ORF">Airi02_062440</name>
</gene>
<protein>
    <submittedName>
        <fullName evidence="1">Uncharacterized protein</fullName>
    </submittedName>
</protein>
<dbReference type="AlphaFoldDB" id="A0A9W6S9R0"/>
<accession>A0A9W6S9R0</accession>
<reference evidence="1" key="1">
    <citation type="submission" date="2023-03" db="EMBL/GenBank/DDBJ databases">
        <title>Actinoallomurus iriomotensis NBRC 103684.</title>
        <authorList>
            <person name="Ichikawa N."/>
            <person name="Sato H."/>
            <person name="Tonouchi N."/>
        </authorList>
    </citation>
    <scope>NUCLEOTIDE SEQUENCE</scope>
    <source>
        <strain evidence="1">NBRC 103684</strain>
    </source>
</reference>
<name>A0A9W6S9R0_9ACTN</name>
<keyword evidence="2" id="KW-1185">Reference proteome</keyword>
<organism evidence="1 2">
    <name type="scientific">Actinoallomurus iriomotensis</name>
    <dbReference type="NCBI Taxonomy" id="478107"/>
    <lineage>
        <taxon>Bacteria</taxon>
        <taxon>Bacillati</taxon>
        <taxon>Actinomycetota</taxon>
        <taxon>Actinomycetes</taxon>
        <taxon>Streptosporangiales</taxon>
        <taxon>Thermomonosporaceae</taxon>
        <taxon>Actinoallomurus</taxon>
    </lineage>
</organism>
<evidence type="ECO:0000313" key="1">
    <source>
        <dbReference type="EMBL" id="GLY88315.1"/>
    </source>
</evidence>
<dbReference type="Proteomes" id="UP001165074">
    <property type="component" value="Unassembled WGS sequence"/>
</dbReference>
<sequence length="72" mass="7454">MIAPIFALLAAAGPRFDPVVTKDRVRFLVAVAGADGPQLAVPGDLSGGRYVARVTSIWAGVGCVRIRAPHQG</sequence>
<evidence type="ECO:0000313" key="2">
    <source>
        <dbReference type="Proteomes" id="UP001165074"/>
    </source>
</evidence>
<comment type="caution">
    <text evidence="1">The sequence shown here is derived from an EMBL/GenBank/DDBJ whole genome shotgun (WGS) entry which is preliminary data.</text>
</comment>
<dbReference type="RefSeq" id="WP_285578076.1">
    <property type="nucleotide sequence ID" value="NZ_BSTK01000010.1"/>
</dbReference>
<proteinExistence type="predicted"/>